<reference evidence="3" key="1">
    <citation type="submission" date="2021-02" db="EMBL/GenBank/DDBJ databases">
        <title>Taxonomy, biology and ecology of Rhodococcus bacteria occurring in California pistachio and other woody hosts as revealed by genome sequence analyses.</title>
        <authorList>
            <person name="Riely B."/>
            <person name="Gai Y."/>
        </authorList>
    </citation>
    <scope>NUCLEOTIDE SEQUENCE</scope>
    <source>
        <strain evidence="3">BP-295</strain>
    </source>
</reference>
<proteinExistence type="predicted"/>
<keyword evidence="2" id="KW-0812">Transmembrane</keyword>
<gene>
    <name evidence="3" type="ORF">JTZ10_01905</name>
</gene>
<feature type="compositionally biased region" description="Pro residues" evidence="1">
    <location>
        <begin position="20"/>
        <end position="56"/>
    </location>
</feature>
<dbReference type="AlphaFoldDB" id="A0AAW4FZF1"/>
<keyword evidence="2" id="KW-0472">Membrane</keyword>
<name>A0AAW4FZF1_GORRU</name>
<evidence type="ECO:0000256" key="1">
    <source>
        <dbReference type="SAM" id="MobiDB-lite"/>
    </source>
</evidence>
<comment type="caution">
    <text evidence="3">The sequence shown here is derived from an EMBL/GenBank/DDBJ whole genome shotgun (WGS) entry which is preliminary data.</text>
</comment>
<protein>
    <submittedName>
        <fullName evidence="3">Uncharacterized protein</fullName>
    </submittedName>
</protein>
<feature type="region of interest" description="Disordered" evidence="1">
    <location>
        <begin position="1"/>
        <end position="58"/>
    </location>
</feature>
<dbReference type="EMBL" id="JAFFGU010000001">
    <property type="protein sequence ID" value="MBM7276503.1"/>
    <property type="molecule type" value="Genomic_DNA"/>
</dbReference>
<evidence type="ECO:0000313" key="4">
    <source>
        <dbReference type="Proteomes" id="UP001195196"/>
    </source>
</evidence>
<sequence>MTMPPTGPGYPGYGYQGQPGPYPPNPGHPPQGAPPPYPLPPPGGRYPQGPLGPPPPKKSHTGLWITLGVLAFVVVGAVIAGGVALVGNSDGSIVHNADDVESGQCLEVTSGSDSLKAEKISCDTTDFHYVVASKSFTRFGCGLSYSTFWFAGNEKEVLCLAQVFQAGKCYHLPESSGADTTSLAQAREIDCGQPIPAGEATNFKIETKESRDPDCPPGQGKYYVAEPKPTGYCVSLLE</sequence>
<evidence type="ECO:0000256" key="2">
    <source>
        <dbReference type="SAM" id="Phobius"/>
    </source>
</evidence>
<evidence type="ECO:0000313" key="3">
    <source>
        <dbReference type="EMBL" id="MBM7276503.1"/>
    </source>
</evidence>
<keyword evidence="2" id="KW-1133">Transmembrane helix</keyword>
<feature type="transmembrane region" description="Helical" evidence="2">
    <location>
        <begin position="63"/>
        <end position="86"/>
    </location>
</feature>
<organism evidence="3 4">
    <name type="scientific">Gordonia rubripertincta</name>
    <name type="common">Rhodococcus corallinus</name>
    <dbReference type="NCBI Taxonomy" id="36822"/>
    <lineage>
        <taxon>Bacteria</taxon>
        <taxon>Bacillati</taxon>
        <taxon>Actinomycetota</taxon>
        <taxon>Actinomycetes</taxon>
        <taxon>Mycobacteriales</taxon>
        <taxon>Gordoniaceae</taxon>
        <taxon>Gordonia</taxon>
    </lineage>
</organism>
<dbReference type="Proteomes" id="UP001195196">
    <property type="component" value="Unassembled WGS sequence"/>
</dbReference>
<dbReference type="SUPFAM" id="SSF81995">
    <property type="entry name" value="beta-sandwich domain of Sec23/24"/>
    <property type="match status" value="1"/>
</dbReference>
<accession>A0AAW4FZF1</accession>